<dbReference type="AlphaFoldDB" id="A0A7D5E761"/>
<dbReference type="EMBL" id="CP058215">
    <property type="protein sequence ID" value="QLC50413.1"/>
    <property type="molecule type" value="Genomic_DNA"/>
</dbReference>
<dbReference type="OrthoDB" id="139832at2157"/>
<protein>
    <submittedName>
        <fullName evidence="2">Uncharacterized protein</fullName>
    </submittedName>
</protein>
<keyword evidence="1" id="KW-0812">Transmembrane</keyword>
<keyword evidence="1" id="KW-1133">Transmembrane helix</keyword>
<proteinExistence type="predicted"/>
<dbReference type="KEGG" id="mzi:HWN40_09260"/>
<keyword evidence="1" id="KW-0472">Membrane</keyword>
<feature type="transmembrane region" description="Helical" evidence="1">
    <location>
        <begin position="20"/>
        <end position="44"/>
    </location>
</feature>
<evidence type="ECO:0000256" key="1">
    <source>
        <dbReference type="SAM" id="Phobius"/>
    </source>
</evidence>
<dbReference type="Proteomes" id="UP000509594">
    <property type="component" value="Chromosome"/>
</dbReference>
<dbReference type="GeneID" id="55821861"/>
<reference evidence="2 3" key="1">
    <citation type="submission" date="2020-06" db="EMBL/GenBank/DDBJ databases">
        <title>Methanolobus halotolerans sp. nov., isolated from a saline lake Tus in Siberia.</title>
        <authorList>
            <person name="Shen Y."/>
            <person name="Chen S.-C."/>
            <person name="Lai M.-C."/>
            <person name="Huang H.-H."/>
            <person name="Chiu H.-H."/>
            <person name="Tang S.-L."/>
            <person name="Rogozin D.Y."/>
            <person name="Degermendzhy A.G."/>
        </authorList>
    </citation>
    <scope>NUCLEOTIDE SEQUENCE [LARGE SCALE GENOMIC DNA]</scope>
    <source>
        <strain evidence="2 3">DSM 21339</strain>
    </source>
</reference>
<accession>A0A7D5E761</accession>
<keyword evidence="3" id="KW-1185">Reference proteome</keyword>
<dbReference type="RefSeq" id="WP_176965469.1">
    <property type="nucleotide sequence ID" value="NZ_CP058215.1"/>
</dbReference>
<organism evidence="2 3">
    <name type="scientific">Methanolobus zinderi</name>
    <dbReference type="NCBI Taxonomy" id="536044"/>
    <lineage>
        <taxon>Archaea</taxon>
        <taxon>Methanobacteriati</taxon>
        <taxon>Methanobacteriota</taxon>
        <taxon>Stenosarchaea group</taxon>
        <taxon>Methanomicrobia</taxon>
        <taxon>Methanosarcinales</taxon>
        <taxon>Methanosarcinaceae</taxon>
        <taxon>Methanolobus</taxon>
    </lineage>
</organism>
<evidence type="ECO:0000313" key="3">
    <source>
        <dbReference type="Proteomes" id="UP000509594"/>
    </source>
</evidence>
<evidence type="ECO:0000313" key="2">
    <source>
        <dbReference type="EMBL" id="QLC50413.1"/>
    </source>
</evidence>
<gene>
    <name evidence="2" type="ORF">HWN40_09260</name>
</gene>
<name>A0A7D5E761_9EURY</name>
<sequence length="168" mass="18707">MSMCLFINNDDAFLEPHNDIISTALVVIGFVVFAAIVSQTYLTFDDNSYALENYKQASMIAKDIAEYPGIQGSRTDLISADALDHICVPVKDHQMHEMFFQRFSSNLDFYVEVATNDGNYQWTIQQGSSGSSHRDIIAASVPVVIELGNSANCVPGTLTVRMWKNSWI</sequence>